<protein>
    <submittedName>
        <fullName evidence="2">Uncharacterized protein</fullName>
    </submittedName>
</protein>
<dbReference type="AlphaFoldDB" id="A0A6B0SK32"/>
<gene>
    <name evidence="2" type="ORF">GRX66_00905</name>
</gene>
<dbReference type="Proteomes" id="UP000471521">
    <property type="component" value="Unassembled WGS sequence"/>
</dbReference>
<evidence type="ECO:0000313" key="2">
    <source>
        <dbReference type="EMBL" id="MXR19230.1"/>
    </source>
</evidence>
<accession>A0A6B0SK32</accession>
<dbReference type="EMBL" id="WUUU01000002">
    <property type="protein sequence ID" value="MXR19230.1"/>
    <property type="molecule type" value="Genomic_DNA"/>
</dbReference>
<feature type="compositionally biased region" description="Polar residues" evidence="1">
    <location>
        <begin position="62"/>
        <end position="74"/>
    </location>
</feature>
<keyword evidence="3" id="KW-1185">Reference proteome</keyword>
<proteinExistence type="predicted"/>
<reference evidence="2 3" key="1">
    <citation type="submission" date="2019-12" db="EMBL/GenBank/DDBJ databases">
        <title>Isolation and characterization of three novel carbon monoxide-oxidizing members of Halobacteria from salione crusts and soils.</title>
        <authorList>
            <person name="Myers M.R."/>
            <person name="King G.M."/>
        </authorList>
    </citation>
    <scope>NUCLEOTIDE SEQUENCE [LARGE SCALE GENOMIC DNA]</scope>
    <source>
        <strain evidence="2 3">PCN9</strain>
    </source>
</reference>
<sequence>MSSNTESVASRIDVDSKTKLELAVEESDTSMSAYLESVIEDHIEENPSGLRALASDASSDSTETNRPQQNEPEQNFIEQMLEGLE</sequence>
<feature type="region of interest" description="Disordered" evidence="1">
    <location>
        <begin position="47"/>
        <end position="74"/>
    </location>
</feature>
<dbReference type="OrthoDB" id="383907at2157"/>
<name>A0A6B0SK32_9EURY</name>
<comment type="caution">
    <text evidence="2">The sequence shown here is derived from an EMBL/GenBank/DDBJ whole genome shotgun (WGS) entry which is preliminary data.</text>
</comment>
<organism evidence="2 3">
    <name type="scientific">Halobacterium bonnevillei</name>
    <dbReference type="NCBI Taxonomy" id="2692200"/>
    <lineage>
        <taxon>Archaea</taxon>
        <taxon>Methanobacteriati</taxon>
        <taxon>Methanobacteriota</taxon>
        <taxon>Stenosarchaea group</taxon>
        <taxon>Halobacteria</taxon>
        <taxon>Halobacteriales</taxon>
        <taxon>Halobacteriaceae</taxon>
        <taxon>Halobacterium</taxon>
    </lineage>
</organism>
<evidence type="ECO:0000256" key="1">
    <source>
        <dbReference type="SAM" id="MobiDB-lite"/>
    </source>
</evidence>
<dbReference type="RefSeq" id="WP_159524826.1">
    <property type="nucleotide sequence ID" value="NZ_WUUU01000002.1"/>
</dbReference>
<evidence type="ECO:0000313" key="3">
    <source>
        <dbReference type="Proteomes" id="UP000471521"/>
    </source>
</evidence>